<evidence type="ECO:0000313" key="3">
    <source>
        <dbReference type="Proteomes" id="UP000293289"/>
    </source>
</evidence>
<reference evidence="2 3" key="1">
    <citation type="submission" date="2019-02" db="EMBL/GenBank/DDBJ databases">
        <title>Genomic Encyclopedia of Type Strains, Phase IV (KMG-IV): sequencing the most valuable type-strain genomes for metagenomic binning, comparative biology and taxonomic classification.</title>
        <authorList>
            <person name="Goeker M."/>
        </authorList>
    </citation>
    <scope>NUCLEOTIDE SEQUENCE [LARGE SCALE GENOMIC DNA]</scope>
    <source>
        <strain evidence="2 3">DSM 43045</strain>
    </source>
</reference>
<dbReference type="EMBL" id="SGWY01000002">
    <property type="protein sequence ID" value="RZS66105.1"/>
    <property type="molecule type" value="Genomic_DNA"/>
</dbReference>
<gene>
    <name evidence="2" type="ORF">EV187_1818</name>
</gene>
<feature type="transmembrane region" description="Helical" evidence="1">
    <location>
        <begin position="172"/>
        <end position="198"/>
    </location>
</feature>
<feature type="transmembrane region" description="Helical" evidence="1">
    <location>
        <begin position="265"/>
        <end position="286"/>
    </location>
</feature>
<keyword evidence="1" id="KW-0812">Transmembrane</keyword>
<evidence type="ECO:0000256" key="1">
    <source>
        <dbReference type="SAM" id="Phobius"/>
    </source>
</evidence>
<accession>A0A4Q7MD16</accession>
<dbReference type="RefSeq" id="WP_130352726.1">
    <property type="nucleotide sequence ID" value="NZ_SGWY01000002.1"/>
</dbReference>
<keyword evidence="3" id="KW-1185">Reference proteome</keyword>
<comment type="caution">
    <text evidence="2">The sequence shown here is derived from an EMBL/GenBank/DDBJ whole genome shotgun (WGS) entry which is preliminary data.</text>
</comment>
<organism evidence="2 3">
    <name type="scientific">Agromyces ramosus</name>
    <dbReference type="NCBI Taxonomy" id="33879"/>
    <lineage>
        <taxon>Bacteria</taxon>
        <taxon>Bacillati</taxon>
        <taxon>Actinomycetota</taxon>
        <taxon>Actinomycetes</taxon>
        <taxon>Micrococcales</taxon>
        <taxon>Microbacteriaceae</taxon>
        <taxon>Agromyces</taxon>
    </lineage>
</organism>
<feature type="transmembrane region" description="Helical" evidence="1">
    <location>
        <begin position="113"/>
        <end position="137"/>
    </location>
</feature>
<proteinExistence type="predicted"/>
<dbReference type="Proteomes" id="UP000293289">
    <property type="component" value="Unassembled WGS sequence"/>
</dbReference>
<dbReference type="AlphaFoldDB" id="A0A4Q7MD16"/>
<feature type="transmembrane region" description="Helical" evidence="1">
    <location>
        <begin position="218"/>
        <end position="244"/>
    </location>
</feature>
<feature type="transmembrane region" description="Helical" evidence="1">
    <location>
        <begin position="56"/>
        <end position="75"/>
    </location>
</feature>
<dbReference type="OrthoDB" id="5110472at2"/>
<keyword evidence="1" id="KW-1133">Transmembrane helix</keyword>
<sequence>MLLVIACGALLAVAVALCIVWGREPLVEPEIARSPASAAAPTAFRLSRHLDGLRLYSWWASMLLVIGTVSGLLVTGAGGRLAMRLLALTSPAATGRLTEAQATVGRITFEGTLGYLVFGALPFAFASTALYLLAAPWLPRGRLAGPTFGLAAFVMVAPFIDPLRADNIDFDIVGPGWLSVLVFAALAVVQGAFLAAFAGRLSRSLPLMTRANWPDTALPLLLAVVLFPLGAILAVGALVTFAVPRLLPWFLAVRASRAGVITGRVLLALAVIAALPAFTGAVVSIWGR</sequence>
<evidence type="ECO:0000313" key="2">
    <source>
        <dbReference type="EMBL" id="RZS66105.1"/>
    </source>
</evidence>
<keyword evidence="1" id="KW-0472">Membrane</keyword>
<protein>
    <submittedName>
        <fullName evidence="2">Uncharacterized protein</fullName>
    </submittedName>
</protein>
<name>A0A4Q7MD16_9MICO</name>